<evidence type="ECO:0000313" key="4">
    <source>
        <dbReference type="EMBL" id="KAB8162831.1"/>
    </source>
</evidence>
<keyword evidence="1" id="KW-0732">Signal</keyword>
<accession>A0A2U9T395</accession>
<sequence length="138" mass="14201">MHKLTLTAIAAGLMMATTAAHAADPTLTVGRLTNGALTEASRPSDGGGRSQDYTVRLAAGQLVAISAKSDDMDPVLMLFAPDGSRLAENDDRADGDTNALIVASTTEAGEYRVRINSLGSGDSSLGEYTIKASVVSDD</sequence>
<evidence type="ECO:0000313" key="3">
    <source>
        <dbReference type="EMBL" id="AWV05835.1"/>
    </source>
</evidence>
<reference evidence="4 6" key="2">
    <citation type="submission" date="2019-10" db="EMBL/GenBank/DDBJ databases">
        <title>Lysobacter alkalisoli sp. nov., isolated from saline-alkaline soil.</title>
        <authorList>
            <person name="Sun J.-Q."/>
        </authorList>
    </citation>
    <scope>NUCLEOTIDE SEQUENCE [LARGE SCALE GENOMIC DNA]</scope>
    <source>
        <strain evidence="4 6">KCTC 42381</strain>
    </source>
</reference>
<evidence type="ECO:0000313" key="5">
    <source>
        <dbReference type="Proteomes" id="UP000249447"/>
    </source>
</evidence>
<dbReference type="Proteomes" id="UP000249447">
    <property type="component" value="Chromosome"/>
</dbReference>
<dbReference type="EMBL" id="VICD02000324">
    <property type="protein sequence ID" value="KAB8162831.1"/>
    <property type="molecule type" value="Genomic_DNA"/>
</dbReference>
<evidence type="ECO:0000256" key="1">
    <source>
        <dbReference type="SAM" id="SignalP"/>
    </source>
</evidence>
<protein>
    <submittedName>
        <fullName evidence="3 4">Peptidase</fullName>
    </submittedName>
</protein>
<dbReference type="Gene3D" id="2.60.120.380">
    <property type="match status" value="1"/>
</dbReference>
<evidence type="ECO:0000259" key="2">
    <source>
        <dbReference type="Pfam" id="PF04151"/>
    </source>
</evidence>
<feature type="domain" description="Peptidase C-terminal archaeal/bacterial" evidence="2">
    <location>
        <begin position="50"/>
        <end position="117"/>
    </location>
</feature>
<keyword evidence="5" id="KW-1185">Reference proteome</keyword>
<gene>
    <name evidence="3" type="ORF">C9I47_0109</name>
    <name evidence="4" type="ORF">FKV24_018130</name>
</gene>
<dbReference type="Pfam" id="PF04151">
    <property type="entry name" value="PPC"/>
    <property type="match status" value="1"/>
</dbReference>
<organism evidence="3 5">
    <name type="scientific">Marilutibacter maris</name>
    <dbReference type="NCBI Taxonomy" id="1605891"/>
    <lineage>
        <taxon>Bacteria</taxon>
        <taxon>Pseudomonadati</taxon>
        <taxon>Pseudomonadota</taxon>
        <taxon>Gammaproteobacteria</taxon>
        <taxon>Lysobacterales</taxon>
        <taxon>Lysobacteraceae</taxon>
        <taxon>Marilutibacter</taxon>
    </lineage>
</organism>
<dbReference type="KEGG" id="lmb:C9I47_0109"/>
<dbReference type="InterPro" id="IPR007280">
    <property type="entry name" value="Peptidase_C_arc/bac"/>
</dbReference>
<name>A0A2U9T395_9GAMM</name>
<dbReference type="AlphaFoldDB" id="A0A2U9T395"/>
<feature type="chain" id="PRO_5035554358" evidence="1">
    <location>
        <begin position="23"/>
        <end position="138"/>
    </location>
</feature>
<dbReference type="Proteomes" id="UP000320431">
    <property type="component" value="Unassembled WGS sequence"/>
</dbReference>
<feature type="signal peptide" evidence="1">
    <location>
        <begin position="1"/>
        <end position="22"/>
    </location>
</feature>
<reference evidence="3 5" key="1">
    <citation type="submission" date="2018-05" db="EMBL/GenBank/DDBJ databases">
        <title>The complete genome of Lysobacter maris HZ9B, a marine bacterium antagonistic against terrestrial plant pathogens.</title>
        <authorList>
            <person name="Zhang X.-Q."/>
        </authorList>
    </citation>
    <scope>NUCLEOTIDE SEQUENCE [LARGE SCALE GENOMIC DNA]</scope>
    <source>
        <strain evidence="3 5">HZ9B</strain>
    </source>
</reference>
<dbReference type="OrthoDB" id="495674at2"/>
<dbReference type="RefSeq" id="WP_111265025.1">
    <property type="nucleotide sequence ID" value="NZ_CP029843.1"/>
</dbReference>
<dbReference type="EMBL" id="CP029843">
    <property type="protein sequence ID" value="AWV05835.1"/>
    <property type="molecule type" value="Genomic_DNA"/>
</dbReference>
<proteinExistence type="predicted"/>
<evidence type="ECO:0000313" key="6">
    <source>
        <dbReference type="Proteomes" id="UP000320431"/>
    </source>
</evidence>